<comment type="caution">
    <text evidence="4">The sequence shown here is derived from an EMBL/GenBank/DDBJ whole genome shotgun (WGS) entry which is preliminary data.</text>
</comment>
<dbReference type="SUPFAM" id="SSF52821">
    <property type="entry name" value="Rhodanese/Cell cycle control phosphatase"/>
    <property type="match status" value="2"/>
</dbReference>
<feature type="domain" description="Rhodanese" evidence="3">
    <location>
        <begin position="126"/>
        <end position="229"/>
    </location>
</feature>
<accession>A0A8T0GWF2</accession>
<keyword evidence="2" id="KW-0812">Transmembrane</keyword>
<name>A0A8T0GWF2_CERPU</name>
<dbReference type="PANTHER" id="PTHR44086">
    <property type="entry name" value="THIOSULFATE SULFURTRANSFERASE RDL2, MITOCHONDRIAL-RELATED"/>
    <property type="match status" value="1"/>
</dbReference>
<dbReference type="Pfam" id="PF00581">
    <property type="entry name" value="Rhodanese"/>
    <property type="match status" value="2"/>
</dbReference>
<dbReference type="Proteomes" id="UP000822688">
    <property type="component" value="Chromosome 9"/>
</dbReference>
<sequence length="400" mass="44890">MADEDRADDADDLLPLPALPSGRFLRDEEDFPDDEDDVSPPASPPAPKQGGRLRISNVGGSLTFLLQIALFAWGIRQLRSVLARRRQNKALGTAGGRVNIKPFRTVEPPLFAYLSPLAVKKLVELDPTPYLLIDVRYPDAPRLDPVLFENSINIPETEVRACLQLSVAEWKERFPAKKPGREDLMVFLSSRGKRAQRVAAAAADLGYNGCCILKGGLQALRSNSPVNVEGLRFMSRDALALLLHNKEAMLDEKNSGANTPWLIDLRRHDERVLYGHIKGSMHIRVEEWPKALAKDPAAYEKQYHAPKIGIDDVIILQCRSNRRASWAAYLAQDAGFKRCFVYKEGVYGWRLDPTVLPYDSYELGDVPPEPVEFDVERVNFEAAQSELKHLGLMKYSMSEQ</sequence>
<keyword evidence="5" id="KW-1185">Reference proteome</keyword>
<dbReference type="Gene3D" id="3.40.250.10">
    <property type="entry name" value="Rhodanese-like domain"/>
    <property type="match status" value="2"/>
</dbReference>
<keyword evidence="2" id="KW-1133">Transmembrane helix</keyword>
<dbReference type="PROSITE" id="PS50206">
    <property type="entry name" value="RHODANESE_3"/>
    <property type="match status" value="2"/>
</dbReference>
<dbReference type="GO" id="GO:0005739">
    <property type="term" value="C:mitochondrion"/>
    <property type="evidence" value="ECO:0007669"/>
    <property type="project" value="TreeGrafter"/>
</dbReference>
<evidence type="ECO:0000256" key="2">
    <source>
        <dbReference type="SAM" id="Phobius"/>
    </source>
</evidence>
<dbReference type="PANTHER" id="PTHR44086:SF10">
    <property type="entry name" value="THIOSULFATE SULFURTRANSFERASE_RHODANESE-LIKE DOMAIN-CONTAINING PROTEIN 3"/>
    <property type="match status" value="1"/>
</dbReference>
<evidence type="ECO:0000259" key="3">
    <source>
        <dbReference type="PROSITE" id="PS50206"/>
    </source>
</evidence>
<gene>
    <name evidence="4" type="ORF">KC19_9G113400</name>
</gene>
<dbReference type="OrthoDB" id="566238at2759"/>
<feature type="compositionally biased region" description="Acidic residues" evidence="1">
    <location>
        <begin position="27"/>
        <end position="38"/>
    </location>
</feature>
<proteinExistence type="predicted"/>
<evidence type="ECO:0000313" key="4">
    <source>
        <dbReference type="EMBL" id="KAG0562048.1"/>
    </source>
</evidence>
<evidence type="ECO:0000256" key="1">
    <source>
        <dbReference type="SAM" id="MobiDB-lite"/>
    </source>
</evidence>
<feature type="region of interest" description="Disordered" evidence="1">
    <location>
        <begin position="1"/>
        <end position="53"/>
    </location>
</feature>
<evidence type="ECO:0000313" key="5">
    <source>
        <dbReference type="Proteomes" id="UP000822688"/>
    </source>
</evidence>
<feature type="compositionally biased region" description="Acidic residues" evidence="1">
    <location>
        <begin position="1"/>
        <end position="12"/>
    </location>
</feature>
<dbReference type="InterPro" id="IPR036873">
    <property type="entry name" value="Rhodanese-like_dom_sf"/>
</dbReference>
<dbReference type="SMART" id="SM00450">
    <property type="entry name" value="RHOD"/>
    <property type="match status" value="2"/>
</dbReference>
<feature type="transmembrane region" description="Helical" evidence="2">
    <location>
        <begin position="55"/>
        <end position="75"/>
    </location>
</feature>
<dbReference type="InterPro" id="IPR001763">
    <property type="entry name" value="Rhodanese-like_dom"/>
</dbReference>
<reference evidence="4" key="1">
    <citation type="submission" date="2020-06" db="EMBL/GenBank/DDBJ databases">
        <title>WGS assembly of Ceratodon purpureus strain R40.</title>
        <authorList>
            <person name="Carey S.B."/>
            <person name="Jenkins J."/>
            <person name="Shu S."/>
            <person name="Lovell J.T."/>
            <person name="Sreedasyam A."/>
            <person name="Maumus F."/>
            <person name="Tiley G.P."/>
            <person name="Fernandez-Pozo N."/>
            <person name="Barry K."/>
            <person name="Chen C."/>
            <person name="Wang M."/>
            <person name="Lipzen A."/>
            <person name="Daum C."/>
            <person name="Saski C.A."/>
            <person name="Payton A.C."/>
            <person name="Mcbreen J.C."/>
            <person name="Conrad R.E."/>
            <person name="Kollar L.M."/>
            <person name="Olsson S."/>
            <person name="Huttunen S."/>
            <person name="Landis J.B."/>
            <person name="Wickett N.J."/>
            <person name="Johnson M.G."/>
            <person name="Rensing S.A."/>
            <person name="Grimwood J."/>
            <person name="Schmutz J."/>
            <person name="Mcdaniel S.F."/>
        </authorList>
    </citation>
    <scope>NUCLEOTIDE SEQUENCE</scope>
    <source>
        <strain evidence="4">R40</strain>
    </source>
</reference>
<feature type="domain" description="Rhodanese" evidence="3">
    <location>
        <begin position="256"/>
        <end position="355"/>
    </location>
</feature>
<dbReference type="EMBL" id="CM026430">
    <property type="protein sequence ID" value="KAG0562048.1"/>
    <property type="molecule type" value="Genomic_DNA"/>
</dbReference>
<dbReference type="AlphaFoldDB" id="A0A8T0GWF2"/>
<keyword evidence="2" id="KW-0472">Membrane</keyword>
<protein>
    <recommendedName>
        <fullName evidence="3">Rhodanese domain-containing protein</fullName>
    </recommendedName>
</protein>
<dbReference type="GO" id="GO:0004792">
    <property type="term" value="F:thiosulfate-cyanide sulfurtransferase activity"/>
    <property type="evidence" value="ECO:0007669"/>
    <property type="project" value="TreeGrafter"/>
</dbReference>
<organism evidence="4 5">
    <name type="scientific">Ceratodon purpureus</name>
    <name type="common">Fire moss</name>
    <name type="synonym">Dicranum purpureum</name>
    <dbReference type="NCBI Taxonomy" id="3225"/>
    <lineage>
        <taxon>Eukaryota</taxon>
        <taxon>Viridiplantae</taxon>
        <taxon>Streptophyta</taxon>
        <taxon>Embryophyta</taxon>
        <taxon>Bryophyta</taxon>
        <taxon>Bryophytina</taxon>
        <taxon>Bryopsida</taxon>
        <taxon>Dicranidae</taxon>
        <taxon>Pseudoditrichales</taxon>
        <taxon>Ditrichaceae</taxon>
        <taxon>Ceratodon</taxon>
    </lineage>
</organism>